<reference evidence="2 3" key="1">
    <citation type="submission" date="2019-05" db="EMBL/GenBank/DDBJ databases">
        <title>Another draft genome of Portunus trituberculatus and its Hox gene families provides insights of decapod evolution.</title>
        <authorList>
            <person name="Jeong J.-H."/>
            <person name="Song I."/>
            <person name="Kim S."/>
            <person name="Choi T."/>
            <person name="Kim D."/>
            <person name="Ryu S."/>
            <person name="Kim W."/>
        </authorList>
    </citation>
    <scope>NUCLEOTIDE SEQUENCE [LARGE SCALE GENOMIC DNA]</scope>
    <source>
        <tissue evidence="2">Muscle</tissue>
    </source>
</reference>
<protein>
    <submittedName>
        <fullName evidence="2">Uncharacterized protein</fullName>
    </submittedName>
</protein>
<feature type="compositionally biased region" description="Basic and acidic residues" evidence="1">
    <location>
        <begin position="17"/>
        <end position="50"/>
    </location>
</feature>
<evidence type="ECO:0000256" key="1">
    <source>
        <dbReference type="SAM" id="MobiDB-lite"/>
    </source>
</evidence>
<dbReference type="AlphaFoldDB" id="A0A5B7F243"/>
<evidence type="ECO:0000313" key="2">
    <source>
        <dbReference type="EMBL" id="MPC41071.1"/>
    </source>
</evidence>
<accession>A0A5B7F243</accession>
<sequence length="123" mass="14172">MCDSARVEEEEEEEKEKDENTKKQKEKNRQQQSKKKEEEGEESKRNGRKEEEEEEEEVYLWAYWGISCRPAPHGPKAPHTPTRPFKLPFASAAALCTDVFGLDCTGLAHLRPCRCCHAVTPPR</sequence>
<comment type="caution">
    <text evidence="2">The sequence shown here is derived from an EMBL/GenBank/DDBJ whole genome shotgun (WGS) entry which is preliminary data.</text>
</comment>
<gene>
    <name evidence="2" type="ORF">E2C01_034652</name>
</gene>
<dbReference type="Proteomes" id="UP000324222">
    <property type="component" value="Unassembled WGS sequence"/>
</dbReference>
<evidence type="ECO:0000313" key="3">
    <source>
        <dbReference type="Proteomes" id="UP000324222"/>
    </source>
</evidence>
<dbReference type="EMBL" id="VSRR010004916">
    <property type="protein sequence ID" value="MPC41071.1"/>
    <property type="molecule type" value="Genomic_DNA"/>
</dbReference>
<name>A0A5B7F243_PORTR</name>
<keyword evidence="3" id="KW-1185">Reference proteome</keyword>
<feature type="region of interest" description="Disordered" evidence="1">
    <location>
        <begin position="1"/>
        <end position="55"/>
    </location>
</feature>
<proteinExistence type="predicted"/>
<organism evidence="2 3">
    <name type="scientific">Portunus trituberculatus</name>
    <name type="common">Swimming crab</name>
    <name type="synonym">Neptunus trituberculatus</name>
    <dbReference type="NCBI Taxonomy" id="210409"/>
    <lineage>
        <taxon>Eukaryota</taxon>
        <taxon>Metazoa</taxon>
        <taxon>Ecdysozoa</taxon>
        <taxon>Arthropoda</taxon>
        <taxon>Crustacea</taxon>
        <taxon>Multicrustacea</taxon>
        <taxon>Malacostraca</taxon>
        <taxon>Eumalacostraca</taxon>
        <taxon>Eucarida</taxon>
        <taxon>Decapoda</taxon>
        <taxon>Pleocyemata</taxon>
        <taxon>Brachyura</taxon>
        <taxon>Eubrachyura</taxon>
        <taxon>Portunoidea</taxon>
        <taxon>Portunidae</taxon>
        <taxon>Portuninae</taxon>
        <taxon>Portunus</taxon>
    </lineage>
</organism>